<organism evidence="1 2">
    <name type="scientific">Vitis vinifera</name>
    <name type="common">Grape</name>
    <dbReference type="NCBI Taxonomy" id="29760"/>
    <lineage>
        <taxon>Eukaryota</taxon>
        <taxon>Viridiplantae</taxon>
        <taxon>Streptophyta</taxon>
        <taxon>Embryophyta</taxon>
        <taxon>Tracheophyta</taxon>
        <taxon>Spermatophyta</taxon>
        <taxon>Magnoliopsida</taxon>
        <taxon>eudicotyledons</taxon>
        <taxon>Gunneridae</taxon>
        <taxon>Pentapetalae</taxon>
        <taxon>rosids</taxon>
        <taxon>Vitales</taxon>
        <taxon>Vitaceae</taxon>
        <taxon>Viteae</taxon>
        <taxon>Vitis</taxon>
    </lineage>
</organism>
<keyword evidence="2" id="KW-1185">Reference proteome</keyword>
<sequence length="68" mass="7736">MANDDRLDENEELSAEFVPFTLRSSFGSTSIADTSTKFTLSKALSKAKLFNHNPLFLLILMKRHTKFL</sequence>
<dbReference type="HOGENOM" id="CLU_2799191_0_0_1"/>
<accession>D7U5M6</accession>
<reference evidence="2" key="1">
    <citation type="journal article" date="2007" name="Nature">
        <title>The grapevine genome sequence suggests ancestral hexaploidization in major angiosperm phyla.</title>
        <authorList>
            <consortium name="The French-Italian Public Consortium for Grapevine Genome Characterization."/>
            <person name="Jaillon O."/>
            <person name="Aury J.-M."/>
            <person name="Noel B."/>
            <person name="Policriti A."/>
            <person name="Clepet C."/>
            <person name="Casagrande A."/>
            <person name="Choisne N."/>
            <person name="Aubourg S."/>
            <person name="Vitulo N."/>
            <person name="Jubin C."/>
            <person name="Vezzi A."/>
            <person name="Legeai F."/>
            <person name="Hugueney P."/>
            <person name="Dasilva C."/>
            <person name="Horner D."/>
            <person name="Mica E."/>
            <person name="Jublot D."/>
            <person name="Poulain J."/>
            <person name="Bruyere C."/>
            <person name="Billault A."/>
            <person name="Segurens B."/>
            <person name="Gouyvenoux M."/>
            <person name="Ugarte E."/>
            <person name="Cattonaro F."/>
            <person name="Anthouard V."/>
            <person name="Vico V."/>
            <person name="Del Fabbro C."/>
            <person name="Alaux M."/>
            <person name="Di Gaspero G."/>
            <person name="Dumas V."/>
            <person name="Felice N."/>
            <person name="Paillard S."/>
            <person name="Juman I."/>
            <person name="Moroldo M."/>
            <person name="Scalabrin S."/>
            <person name="Canaguier A."/>
            <person name="Le Clainche I."/>
            <person name="Malacrida G."/>
            <person name="Durand E."/>
            <person name="Pesole G."/>
            <person name="Laucou V."/>
            <person name="Chatelet P."/>
            <person name="Merdinoglu D."/>
            <person name="Delledonne M."/>
            <person name="Pezzotti M."/>
            <person name="Lecharny A."/>
            <person name="Scarpelli C."/>
            <person name="Artiguenave F."/>
            <person name="Pe M.E."/>
            <person name="Valle G."/>
            <person name="Morgante M."/>
            <person name="Caboche M."/>
            <person name="Adam-Blondon A.-F."/>
            <person name="Weissenbach J."/>
            <person name="Quetier F."/>
            <person name="Wincker P."/>
        </authorList>
    </citation>
    <scope>NUCLEOTIDE SEQUENCE [LARGE SCALE GENOMIC DNA]</scope>
    <source>
        <strain evidence="2">cv. Pinot noir / PN40024</strain>
    </source>
</reference>
<dbReference type="InParanoid" id="D7U5M6"/>
<dbReference type="AlphaFoldDB" id="D7U5M6"/>
<dbReference type="OrthoDB" id="1786059at2759"/>
<dbReference type="Proteomes" id="UP000009183">
    <property type="component" value="Chromosome 15"/>
</dbReference>
<name>D7U5M6_VITVI</name>
<evidence type="ECO:0000313" key="2">
    <source>
        <dbReference type="Proteomes" id="UP000009183"/>
    </source>
</evidence>
<protein>
    <submittedName>
        <fullName evidence="1">Uncharacterized protein</fullName>
    </submittedName>
</protein>
<dbReference type="PaxDb" id="29760-VIT_15s0045g00070.t01"/>
<gene>
    <name evidence="1" type="ordered locus">VIT_15s0045g00070</name>
</gene>
<dbReference type="EMBL" id="FN596510">
    <property type="protein sequence ID" value="CBI38045.3"/>
    <property type="molecule type" value="Genomic_DNA"/>
</dbReference>
<evidence type="ECO:0000313" key="1">
    <source>
        <dbReference type="EMBL" id="CBI38045.3"/>
    </source>
</evidence>
<proteinExistence type="predicted"/>